<dbReference type="NCBIfam" id="TIGR00945">
    <property type="entry name" value="tatC"/>
    <property type="match status" value="1"/>
</dbReference>
<dbReference type="EMBL" id="FUWM01000009">
    <property type="protein sequence ID" value="SJZ57382.1"/>
    <property type="molecule type" value="Genomic_DNA"/>
</dbReference>
<protein>
    <recommendedName>
        <fullName evidence="5">Sec-independent protein translocase protein TatC</fullName>
    </recommendedName>
</protein>
<dbReference type="PANTHER" id="PTHR30371:SF0">
    <property type="entry name" value="SEC-INDEPENDENT PROTEIN TRANSLOCASE PROTEIN TATC, CHLOROPLASTIC-RELATED"/>
    <property type="match status" value="1"/>
</dbReference>
<organism evidence="6 7">
    <name type="scientific">Selenihalanaerobacter shriftii</name>
    <dbReference type="NCBI Taxonomy" id="142842"/>
    <lineage>
        <taxon>Bacteria</taxon>
        <taxon>Bacillati</taxon>
        <taxon>Bacillota</taxon>
        <taxon>Clostridia</taxon>
        <taxon>Halanaerobiales</taxon>
        <taxon>Halobacteroidaceae</taxon>
        <taxon>Selenihalanaerobacter</taxon>
    </lineage>
</organism>
<reference evidence="7" key="1">
    <citation type="submission" date="2017-02" db="EMBL/GenBank/DDBJ databases">
        <authorList>
            <person name="Varghese N."/>
            <person name="Submissions S."/>
        </authorList>
    </citation>
    <scope>NUCLEOTIDE SEQUENCE [LARGE SCALE GENOMIC DNA]</scope>
    <source>
        <strain evidence="7">ATCC BAA-73</strain>
    </source>
</reference>
<dbReference type="InterPro" id="IPR002033">
    <property type="entry name" value="TatC"/>
</dbReference>
<dbReference type="GO" id="GO:0065002">
    <property type="term" value="P:intracellular protein transmembrane transport"/>
    <property type="evidence" value="ECO:0007669"/>
    <property type="project" value="TreeGrafter"/>
</dbReference>
<keyword evidence="4 5" id="KW-0472">Membrane</keyword>
<feature type="transmembrane region" description="Helical" evidence="5">
    <location>
        <begin position="147"/>
        <end position="168"/>
    </location>
</feature>
<evidence type="ECO:0000256" key="1">
    <source>
        <dbReference type="ARBA" id="ARBA00004141"/>
    </source>
</evidence>
<dbReference type="InterPro" id="IPR019820">
    <property type="entry name" value="Sec-indep_translocase_CS"/>
</dbReference>
<feature type="transmembrane region" description="Helical" evidence="5">
    <location>
        <begin position="188"/>
        <end position="206"/>
    </location>
</feature>
<keyword evidence="5" id="KW-0811">Translocation</keyword>
<comment type="subcellular location">
    <subcellularLocation>
        <location evidence="5">Cell membrane</location>
        <topology evidence="5">Multi-pass membrane protein</topology>
    </subcellularLocation>
    <subcellularLocation>
        <location evidence="1">Membrane</location>
        <topology evidence="1">Multi-pass membrane protein</topology>
    </subcellularLocation>
</comment>
<accession>A0A1T4LRL7</accession>
<evidence type="ECO:0000256" key="2">
    <source>
        <dbReference type="ARBA" id="ARBA00022692"/>
    </source>
</evidence>
<comment type="function">
    <text evidence="5">Part of the twin-arginine translocation (Tat) system that transports large folded proteins containing a characteristic twin-arginine motif in their signal peptide across membranes.</text>
</comment>
<keyword evidence="7" id="KW-1185">Reference proteome</keyword>
<evidence type="ECO:0000313" key="6">
    <source>
        <dbReference type="EMBL" id="SJZ57382.1"/>
    </source>
</evidence>
<comment type="similarity">
    <text evidence="5">Belongs to the TatC family.</text>
</comment>
<feature type="transmembrane region" description="Helical" evidence="5">
    <location>
        <begin position="100"/>
        <end position="127"/>
    </location>
</feature>
<proteinExistence type="inferred from homology"/>
<feature type="transmembrane region" description="Helical" evidence="5">
    <location>
        <begin position="212"/>
        <end position="229"/>
    </location>
</feature>
<name>A0A1T4LRL7_9FIRM</name>
<dbReference type="PANTHER" id="PTHR30371">
    <property type="entry name" value="SEC-INDEPENDENT PROTEIN TRANSLOCASE PROTEIN TATC"/>
    <property type="match status" value="1"/>
</dbReference>
<evidence type="ECO:0000256" key="3">
    <source>
        <dbReference type="ARBA" id="ARBA00022989"/>
    </source>
</evidence>
<sequence length="230" mass="25795">MSNEEMSLVDHLTELRKRLIIAIGVLIVASIGSYIYSSQIIEILTNPVGKELVYLSPPEAFFTQVKVSFFAGFLISLPIILYNIWRFILPGLEDNEKNYLLILVPLSYLFFVGGVAFGFFVVIPFGIKFFLGFTSANLEAMFSLSKYISFIVSILIPFGLVFELPLLITLLVKMNLITSKFLTDNRKYVIVATFLFAAILTPPDIISQTMMALPLIVLYEGSIIVAKIIE</sequence>
<dbReference type="GO" id="GO:0033281">
    <property type="term" value="C:TAT protein transport complex"/>
    <property type="evidence" value="ECO:0007669"/>
    <property type="project" value="UniProtKB-UniRule"/>
</dbReference>
<keyword evidence="3 5" id="KW-1133">Transmembrane helix</keyword>
<feature type="transmembrane region" description="Helical" evidence="5">
    <location>
        <begin position="61"/>
        <end position="88"/>
    </location>
</feature>
<dbReference type="AlphaFoldDB" id="A0A1T4LRL7"/>
<keyword evidence="5" id="KW-1003">Cell membrane</keyword>
<dbReference type="STRING" id="142842.SAMN02745118_01224"/>
<dbReference type="Proteomes" id="UP000190625">
    <property type="component" value="Unassembled WGS sequence"/>
</dbReference>
<keyword evidence="5" id="KW-0653">Protein transport</keyword>
<evidence type="ECO:0000256" key="4">
    <source>
        <dbReference type="ARBA" id="ARBA00023136"/>
    </source>
</evidence>
<feature type="transmembrane region" description="Helical" evidence="5">
    <location>
        <begin position="20"/>
        <end position="41"/>
    </location>
</feature>
<dbReference type="RefSeq" id="WP_078809713.1">
    <property type="nucleotide sequence ID" value="NZ_FUWM01000009.1"/>
</dbReference>
<keyword evidence="5" id="KW-0813">Transport</keyword>
<gene>
    <name evidence="5" type="primary">tatC</name>
    <name evidence="6" type="ORF">SAMN02745118_01224</name>
</gene>
<dbReference type="PRINTS" id="PR01840">
    <property type="entry name" value="TATCFAMILY"/>
</dbReference>
<dbReference type="PROSITE" id="PS01218">
    <property type="entry name" value="TATC"/>
    <property type="match status" value="1"/>
</dbReference>
<dbReference type="GO" id="GO:0009977">
    <property type="term" value="F:proton motive force dependent protein transmembrane transporter activity"/>
    <property type="evidence" value="ECO:0007669"/>
    <property type="project" value="TreeGrafter"/>
</dbReference>
<evidence type="ECO:0000256" key="5">
    <source>
        <dbReference type="HAMAP-Rule" id="MF_00902"/>
    </source>
</evidence>
<keyword evidence="2 5" id="KW-0812">Transmembrane</keyword>
<dbReference type="HAMAP" id="MF_00902">
    <property type="entry name" value="TatC"/>
    <property type="match status" value="1"/>
</dbReference>
<dbReference type="Pfam" id="PF00902">
    <property type="entry name" value="TatC"/>
    <property type="match status" value="1"/>
</dbReference>
<comment type="subunit">
    <text evidence="5">Forms a complex with TatA.</text>
</comment>
<dbReference type="GO" id="GO:0043953">
    <property type="term" value="P:protein transport by the Tat complex"/>
    <property type="evidence" value="ECO:0007669"/>
    <property type="project" value="UniProtKB-UniRule"/>
</dbReference>
<evidence type="ECO:0000313" key="7">
    <source>
        <dbReference type="Proteomes" id="UP000190625"/>
    </source>
</evidence>
<dbReference type="OrthoDB" id="9777044at2"/>